<gene>
    <name evidence="1" type="ORF">Airi01_023010</name>
</gene>
<dbReference type="EMBL" id="BSTJ01000002">
    <property type="protein sequence ID" value="GLY74034.1"/>
    <property type="molecule type" value="Genomic_DNA"/>
</dbReference>
<evidence type="ECO:0000313" key="2">
    <source>
        <dbReference type="Proteomes" id="UP001165135"/>
    </source>
</evidence>
<reference evidence="1" key="1">
    <citation type="submission" date="2023-03" db="EMBL/GenBank/DDBJ databases">
        <title>Actinoallomurus iriomotensis NBRC 103681.</title>
        <authorList>
            <person name="Ichikawa N."/>
            <person name="Sato H."/>
            <person name="Tonouchi N."/>
        </authorList>
    </citation>
    <scope>NUCLEOTIDE SEQUENCE</scope>
    <source>
        <strain evidence="1">NBRC 103681</strain>
    </source>
</reference>
<dbReference type="AlphaFoldDB" id="A0A9W6VNR3"/>
<sequence>MDHDQLGSPLTGTPLASVLVGPPVGGHIALWDEDDVSFWRLSGAPPSMLGTGAMLRVDDETGRYREVGLLDRETGLLVLRDREPGPGETPVSQLVQLSPVGTDEAKAESMRGDVTAAEWLGDVAFAAAARGEWLAIHLGSWAGPFTPVVVIELLRDPGGAWLSAVRATPVPAGAQFWSDHAVAPGAERQQVTAPASHKALTLGGALALSAFLEWGIHPLMLGMTFGPNPLGPWSESAH</sequence>
<comment type="caution">
    <text evidence="1">The sequence shown here is derived from an EMBL/GenBank/DDBJ whole genome shotgun (WGS) entry which is preliminary data.</text>
</comment>
<proteinExistence type="predicted"/>
<protein>
    <submittedName>
        <fullName evidence="1">Uncharacterized protein</fullName>
    </submittedName>
</protein>
<dbReference type="Proteomes" id="UP001165135">
    <property type="component" value="Unassembled WGS sequence"/>
</dbReference>
<organism evidence="1 2">
    <name type="scientific">Actinoallomurus iriomotensis</name>
    <dbReference type="NCBI Taxonomy" id="478107"/>
    <lineage>
        <taxon>Bacteria</taxon>
        <taxon>Bacillati</taxon>
        <taxon>Actinomycetota</taxon>
        <taxon>Actinomycetes</taxon>
        <taxon>Streptosporangiales</taxon>
        <taxon>Thermomonosporaceae</taxon>
        <taxon>Actinoallomurus</taxon>
    </lineage>
</organism>
<evidence type="ECO:0000313" key="1">
    <source>
        <dbReference type="EMBL" id="GLY74034.1"/>
    </source>
</evidence>
<accession>A0A9W6VNR3</accession>
<name>A0A9W6VNR3_9ACTN</name>
<dbReference type="RefSeq" id="WP_285619692.1">
    <property type="nucleotide sequence ID" value="NZ_BSTJ01000002.1"/>
</dbReference>